<dbReference type="GeneID" id="36511565"/>
<organism evidence="1 2">
    <name type="scientific">Halococcoides cellulosivorans</name>
    <dbReference type="NCBI Taxonomy" id="1679096"/>
    <lineage>
        <taxon>Archaea</taxon>
        <taxon>Methanobacteriati</taxon>
        <taxon>Methanobacteriota</taxon>
        <taxon>Stenosarchaea group</taxon>
        <taxon>Halobacteria</taxon>
        <taxon>Halobacteriales</taxon>
        <taxon>Haloarculaceae</taxon>
        <taxon>Halococcoides</taxon>
    </lineage>
</organism>
<protein>
    <submittedName>
        <fullName evidence="1">ABC transporter substrate-binding protein</fullName>
    </submittedName>
</protein>
<dbReference type="InterPro" id="IPR050490">
    <property type="entry name" value="Bact_solute-bd_prot1"/>
</dbReference>
<gene>
    <name evidence="1" type="ORF">HARCEL1_03620</name>
</gene>
<dbReference type="Gene3D" id="3.40.190.10">
    <property type="entry name" value="Periplasmic binding protein-like II"/>
    <property type="match status" value="2"/>
</dbReference>
<dbReference type="KEGG" id="harc:HARCEL1_03620"/>
<dbReference type="Proteomes" id="UP000244727">
    <property type="component" value="Chromosome"/>
</dbReference>
<evidence type="ECO:0000313" key="2">
    <source>
        <dbReference type="Proteomes" id="UP000244727"/>
    </source>
</evidence>
<dbReference type="SUPFAM" id="SSF53850">
    <property type="entry name" value="Periplasmic binding protein-like II"/>
    <property type="match status" value="1"/>
</dbReference>
<dbReference type="InterPro" id="IPR006059">
    <property type="entry name" value="SBP"/>
</dbReference>
<keyword evidence="2" id="KW-1185">Reference proteome</keyword>
<proteinExistence type="predicted"/>
<accession>A0A2R4WZA2</accession>
<evidence type="ECO:0000313" key="1">
    <source>
        <dbReference type="EMBL" id="AWB26867.1"/>
    </source>
</evidence>
<dbReference type="Pfam" id="PF13416">
    <property type="entry name" value="SBP_bac_8"/>
    <property type="match status" value="1"/>
</dbReference>
<dbReference type="EMBL" id="CP028858">
    <property type="protein sequence ID" value="AWB26867.1"/>
    <property type="molecule type" value="Genomic_DNA"/>
</dbReference>
<dbReference type="AlphaFoldDB" id="A0A2R4WZA2"/>
<sequence>MASSASDEARSHHRVELVHRLAGGDGRAALEAFLAGIDDVRVETTLVDDVGLTVKTRLLREEAPDCWIGWPGRTLEPYVQAGMLADAGPVWTDDVRAAYREGPREAARIDGVFRAVPITIHRINNLFFHPDPVDRAGVDLERVDSPAALIDALERIDEAVEAHPIAFPMKNPWTVLQAWETILVALAGASGYREILDGRVRDHRDAVERALDIVARLADLAAPDALYSSLTRANDRFIEGSAVTITQGDWVAGQYVDRADMEYGTDWDHVAVPGTGDAYVMNMDAVVATAAEDRDLDAVHALLAYAASVDGQRRFNQKKGSIPPRSDVSMDAFGPFRQDQARAFDAARSQPVSLTHGLGVSPTRLVECKTAMAAFVAERDVGATTTALVDALAD</sequence>
<name>A0A2R4WZA2_9EURY</name>
<dbReference type="RefSeq" id="WP_108381236.1">
    <property type="nucleotide sequence ID" value="NZ_CP028858.1"/>
</dbReference>
<dbReference type="PANTHER" id="PTHR43649">
    <property type="entry name" value="ARABINOSE-BINDING PROTEIN-RELATED"/>
    <property type="match status" value="1"/>
</dbReference>
<reference evidence="1 2" key="1">
    <citation type="submission" date="2018-04" db="EMBL/GenBank/DDBJ databases">
        <title>Halococcoides cellulosivorans gen. nov., sp. nov., an extremely halophilic cellulose-utilizing haloarchaeon from hypersaline lakes.</title>
        <authorList>
            <person name="Sorokin D.Y."/>
            <person name="Toshchakov S.V."/>
            <person name="Samarov N.I."/>
            <person name="Korzhenkov A."/>
            <person name="Kublanov I.V."/>
        </authorList>
    </citation>
    <scope>NUCLEOTIDE SEQUENCE [LARGE SCALE GENOMIC DNA]</scope>
    <source>
        <strain evidence="1 2">HArcel1</strain>
    </source>
</reference>